<comment type="caution">
    <text evidence="3">The sequence shown here is derived from an EMBL/GenBank/DDBJ whole genome shotgun (WGS) entry which is preliminary data.</text>
</comment>
<dbReference type="Pfam" id="PF16036">
    <property type="entry name" value="Chalcone_3"/>
    <property type="match status" value="1"/>
</dbReference>
<dbReference type="UniPathway" id="UPA00154"/>
<comment type="similarity">
    <text evidence="1">Belongs to the chalcone isomerase family.</text>
</comment>
<name>A0A7J7CF48_TRIWF</name>
<dbReference type="SUPFAM" id="SSF54626">
    <property type="entry name" value="Chalcone isomerase"/>
    <property type="match status" value="1"/>
</dbReference>
<dbReference type="GO" id="GO:0005504">
    <property type="term" value="F:fatty acid binding"/>
    <property type="evidence" value="ECO:0007669"/>
    <property type="project" value="TreeGrafter"/>
</dbReference>
<gene>
    <name evidence="3" type="ORF">HS088_TW17G00301</name>
</gene>
<dbReference type="FunCoup" id="A0A7J7CF48">
    <property type="interactions" value="788"/>
</dbReference>
<dbReference type="AlphaFoldDB" id="A0A7J7CF48"/>
<keyword evidence="4" id="KW-1185">Reference proteome</keyword>
<dbReference type="EMBL" id="JAAARO010000017">
    <property type="protein sequence ID" value="KAF5732771.1"/>
    <property type="molecule type" value="Genomic_DNA"/>
</dbReference>
<evidence type="ECO:0000259" key="2">
    <source>
        <dbReference type="Pfam" id="PF16036"/>
    </source>
</evidence>
<dbReference type="GO" id="GO:0009813">
    <property type="term" value="P:flavonoid biosynthetic process"/>
    <property type="evidence" value="ECO:0007669"/>
    <property type="project" value="UniProtKB-UniPathway"/>
</dbReference>
<dbReference type="GO" id="GO:0006631">
    <property type="term" value="P:fatty acid metabolic process"/>
    <property type="evidence" value="ECO:0007669"/>
    <property type="project" value="TreeGrafter"/>
</dbReference>
<sequence length="193" mass="21953">MAQLNHVNFASALQFEIDWTVFSHIHGLILTFVGVYADHNDVKNLLGEKYGKLSISELKENKEFNMDLMENDICMTVRLQIVYGRLSIRSVRSAFEESVGNRLQKFGGSDNKELLQRFTSLFTDEYKIPRGSVIELSKERGHVLRTTINGKDVGSIQSKLLCHSILDLYIGEEPFDEKAKAVIEQKLASFLHS</sequence>
<dbReference type="InParanoid" id="A0A7J7CF48"/>
<dbReference type="PANTHER" id="PTHR47589">
    <property type="entry name" value="FATTY-ACID-BINDING PROTEIN 1"/>
    <property type="match status" value="1"/>
</dbReference>
<accession>A0A7J7CF48</accession>
<dbReference type="InterPro" id="IPR016089">
    <property type="entry name" value="Chalcone_isomerase_bundle_sf"/>
</dbReference>
<evidence type="ECO:0000313" key="4">
    <source>
        <dbReference type="Proteomes" id="UP000593562"/>
    </source>
</evidence>
<dbReference type="Gene3D" id="1.10.890.20">
    <property type="match status" value="2"/>
</dbReference>
<organism evidence="3 4">
    <name type="scientific">Tripterygium wilfordii</name>
    <name type="common">Thunder God vine</name>
    <dbReference type="NCBI Taxonomy" id="458696"/>
    <lineage>
        <taxon>Eukaryota</taxon>
        <taxon>Viridiplantae</taxon>
        <taxon>Streptophyta</taxon>
        <taxon>Embryophyta</taxon>
        <taxon>Tracheophyta</taxon>
        <taxon>Spermatophyta</taxon>
        <taxon>Magnoliopsida</taxon>
        <taxon>eudicotyledons</taxon>
        <taxon>Gunneridae</taxon>
        <taxon>Pentapetalae</taxon>
        <taxon>rosids</taxon>
        <taxon>fabids</taxon>
        <taxon>Celastrales</taxon>
        <taxon>Celastraceae</taxon>
        <taxon>Tripterygium</taxon>
    </lineage>
</organism>
<proteinExistence type="inferred from homology"/>
<dbReference type="Gene3D" id="3.50.70.10">
    <property type="match status" value="1"/>
</dbReference>
<dbReference type="InterPro" id="IPR016088">
    <property type="entry name" value="Chalcone_isomerase_3-sand"/>
</dbReference>
<dbReference type="GO" id="GO:0009570">
    <property type="term" value="C:chloroplast stroma"/>
    <property type="evidence" value="ECO:0007669"/>
    <property type="project" value="TreeGrafter"/>
</dbReference>
<dbReference type="InterPro" id="IPR036298">
    <property type="entry name" value="Chalcone_isomerase_sf"/>
</dbReference>
<dbReference type="Proteomes" id="UP000593562">
    <property type="component" value="Unassembled WGS sequence"/>
</dbReference>
<protein>
    <submittedName>
        <fullName evidence="3">Fatty-acid-binding protein 1</fullName>
    </submittedName>
</protein>
<feature type="domain" description="Chalcone isomerase" evidence="2">
    <location>
        <begin position="68"/>
        <end position="181"/>
    </location>
</feature>
<evidence type="ECO:0000256" key="1">
    <source>
        <dbReference type="ARBA" id="ARBA00007166"/>
    </source>
</evidence>
<dbReference type="InterPro" id="IPR044228">
    <property type="entry name" value="FAP1"/>
</dbReference>
<reference evidence="3 4" key="1">
    <citation type="journal article" date="2020" name="Nat. Commun.">
        <title>Genome of Tripterygium wilfordii and identification of cytochrome P450 involved in triptolide biosynthesis.</title>
        <authorList>
            <person name="Tu L."/>
            <person name="Su P."/>
            <person name="Zhang Z."/>
            <person name="Gao L."/>
            <person name="Wang J."/>
            <person name="Hu T."/>
            <person name="Zhou J."/>
            <person name="Zhang Y."/>
            <person name="Zhao Y."/>
            <person name="Liu Y."/>
            <person name="Song Y."/>
            <person name="Tong Y."/>
            <person name="Lu Y."/>
            <person name="Yang J."/>
            <person name="Xu C."/>
            <person name="Jia M."/>
            <person name="Peters R.J."/>
            <person name="Huang L."/>
            <person name="Gao W."/>
        </authorList>
    </citation>
    <scope>NUCLEOTIDE SEQUENCE [LARGE SCALE GENOMIC DNA]</scope>
    <source>
        <strain evidence="4">cv. XIE 37</strain>
        <tissue evidence="3">Leaf</tissue>
    </source>
</reference>
<dbReference type="GO" id="GO:0016872">
    <property type="term" value="F:intramolecular lyase activity"/>
    <property type="evidence" value="ECO:0007669"/>
    <property type="project" value="InterPro"/>
</dbReference>
<dbReference type="InterPro" id="IPR016087">
    <property type="entry name" value="Chalcone_isomerase"/>
</dbReference>
<dbReference type="PANTHER" id="PTHR47589:SF5">
    <property type="entry name" value="CHALCONE ISOMERASE DOMAIN-CONTAINING PROTEIN"/>
    <property type="match status" value="1"/>
</dbReference>
<evidence type="ECO:0000313" key="3">
    <source>
        <dbReference type="EMBL" id="KAF5732771.1"/>
    </source>
</evidence>